<name>A0AAD4EHN3_9AGAM</name>
<evidence type="ECO:0000313" key="3">
    <source>
        <dbReference type="Proteomes" id="UP001195769"/>
    </source>
</evidence>
<keyword evidence="1" id="KW-0812">Transmembrane</keyword>
<dbReference type="EMBL" id="JABBWK010000005">
    <property type="protein sequence ID" value="KAG1906320.1"/>
    <property type="molecule type" value="Genomic_DNA"/>
</dbReference>
<protein>
    <submittedName>
        <fullName evidence="2">Uncharacterized protein</fullName>
    </submittedName>
</protein>
<evidence type="ECO:0000256" key="1">
    <source>
        <dbReference type="SAM" id="Phobius"/>
    </source>
</evidence>
<accession>A0AAD4EHN3</accession>
<dbReference type="RefSeq" id="XP_041231895.1">
    <property type="nucleotide sequence ID" value="XM_041372260.1"/>
</dbReference>
<keyword evidence="1" id="KW-0472">Membrane</keyword>
<dbReference type="AlphaFoldDB" id="A0AAD4EHN3"/>
<feature type="transmembrane region" description="Helical" evidence="1">
    <location>
        <begin position="87"/>
        <end position="106"/>
    </location>
</feature>
<dbReference type="Proteomes" id="UP001195769">
    <property type="component" value="Unassembled WGS sequence"/>
</dbReference>
<gene>
    <name evidence="2" type="ORF">F5891DRAFT_559259</name>
</gene>
<organism evidence="2 3">
    <name type="scientific">Suillus fuscotomentosus</name>
    <dbReference type="NCBI Taxonomy" id="1912939"/>
    <lineage>
        <taxon>Eukaryota</taxon>
        <taxon>Fungi</taxon>
        <taxon>Dikarya</taxon>
        <taxon>Basidiomycota</taxon>
        <taxon>Agaricomycotina</taxon>
        <taxon>Agaricomycetes</taxon>
        <taxon>Agaricomycetidae</taxon>
        <taxon>Boletales</taxon>
        <taxon>Suillineae</taxon>
        <taxon>Suillaceae</taxon>
        <taxon>Suillus</taxon>
    </lineage>
</organism>
<comment type="caution">
    <text evidence="2">The sequence shown here is derived from an EMBL/GenBank/DDBJ whole genome shotgun (WGS) entry which is preliminary data.</text>
</comment>
<feature type="transmembrane region" description="Helical" evidence="1">
    <location>
        <begin position="39"/>
        <end position="59"/>
    </location>
</feature>
<keyword evidence="1" id="KW-1133">Transmembrane helix</keyword>
<dbReference type="GeneID" id="64666558"/>
<proteinExistence type="predicted"/>
<sequence length="221" mass="24478">MSCSRYMLVRELFLYLQQIIVCVILTLRVYALYGRSRRLLSYIVIIGLALMGGASAGSFGNNSNTTIYIQGSDCHNTFTAKIATRYGLAWIAVFVFELLIFVLTVFRTCKTRGSPRLIPSSRNIIDIIFQDGAVYFAAMTLIDLPNILTYYCGSDITRGNLATFTSCMSVTLVSRLVLHLHKSTDDGISSTAIRNDGSSPNVFTTRLDVEFSSHSFQTDSG</sequence>
<evidence type="ECO:0000313" key="2">
    <source>
        <dbReference type="EMBL" id="KAG1906320.1"/>
    </source>
</evidence>
<feature type="transmembrane region" description="Helical" evidence="1">
    <location>
        <begin position="12"/>
        <end position="32"/>
    </location>
</feature>
<keyword evidence="3" id="KW-1185">Reference proteome</keyword>
<reference evidence="2" key="1">
    <citation type="journal article" date="2020" name="New Phytol.">
        <title>Comparative genomics reveals dynamic genome evolution in host specialist ectomycorrhizal fungi.</title>
        <authorList>
            <person name="Lofgren L.A."/>
            <person name="Nguyen N.H."/>
            <person name="Vilgalys R."/>
            <person name="Ruytinx J."/>
            <person name="Liao H.L."/>
            <person name="Branco S."/>
            <person name="Kuo A."/>
            <person name="LaButti K."/>
            <person name="Lipzen A."/>
            <person name="Andreopoulos W."/>
            <person name="Pangilinan J."/>
            <person name="Riley R."/>
            <person name="Hundley H."/>
            <person name="Na H."/>
            <person name="Barry K."/>
            <person name="Grigoriev I.V."/>
            <person name="Stajich J.E."/>
            <person name="Kennedy P.G."/>
        </authorList>
    </citation>
    <scope>NUCLEOTIDE SEQUENCE</scope>
    <source>
        <strain evidence="2">FC203</strain>
    </source>
</reference>